<sequence length="174" mass="19640">MLTDLFLPSPWLPEGMAVTVFAAIEWQGDRYSRAALRKFTIHQQGELDTIASVHSKVLLHRRAAQELACDAGMLPRYYVGLQSFDDHDHAEELGDADNGAGMSKQLGRPCWLQDAIAEHPRHYFLAQFVESQLRRTDAAYDGLFADGMGYLFAEHRANVLREGDTAGYFFIQFT</sequence>
<dbReference type="AlphaFoldDB" id="A0AAU7P992"/>
<dbReference type="EMBL" id="CP144460">
    <property type="protein sequence ID" value="XBS38317.1"/>
    <property type="molecule type" value="Genomic_DNA"/>
</dbReference>
<evidence type="ECO:0000313" key="1">
    <source>
        <dbReference type="EMBL" id="XBS38317.1"/>
    </source>
</evidence>
<reference evidence="1" key="1">
    <citation type="submission" date="2024-02" db="EMBL/GenBank/DDBJ databases">
        <title>Complete genome sequence of Xanthomonas sp. 10-10.</title>
        <authorList>
            <person name="Biessy A."/>
            <person name="Ciotola M."/>
            <person name="Cadieux M."/>
            <person name="Soufiane B."/>
            <person name="Laforest M."/>
            <person name="Filion M."/>
        </authorList>
    </citation>
    <scope>NUCLEOTIDE SEQUENCE</scope>
    <source>
        <strain evidence="1">10-10</strain>
    </source>
</reference>
<gene>
    <name evidence="1" type="ORF">VZ068_01870</name>
</gene>
<organism evidence="1">
    <name type="scientific">Xanthomonas sp. 10-10</name>
    <dbReference type="NCBI Taxonomy" id="3115848"/>
    <lineage>
        <taxon>Bacteria</taxon>
        <taxon>Pseudomonadati</taxon>
        <taxon>Pseudomonadota</taxon>
        <taxon>Gammaproteobacteria</taxon>
        <taxon>Lysobacterales</taxon>
        <taxon>Lysobacteraceae</taxon>
        <taxon>Xanthomonas</taxon>
    </lineage>
</organism>
<proteinExistence type="predicted"/>
<protein>
    <recommendedName>
        <fullName evidence="2">DUF1963 domain-containing protein</fullName>
    </recommendedName>
</protein>
<name>A0AAU7P992_9XANT</name>
<accession>A0AAU7P992</accession>
<dbReference type="RefSeq" id="WP_349656718.1">
    <property type="nucleotide sequence ID" value="NZ_CP144460.1"/>
</dbReference>
<evidence type="ECO:0008006" key="2">
    <source>
        <dbReference type="Google" id="ProtNLM"/>
    </source>
</evidence>